<dbReference type="InterPro" id="IPR013517">
    <property type="entry name" value="FG-GAP"/>
</dbReference>
<dbReference type="EMBL" id="JAGFNS010000011">
    <property type="protein sequence ID" value="MBO3739518.1"/>
    <property type="molecule type" value="Genomic_DNA"/>
</dbReference>
<keyword evidence="1 2" id="KW-0732">Signal</keyword>
<keyword evidence="5" id="KW-1185">Reference proteome</keyword>
<dbReference type="RefSeq" id="WP_208468655.1">
    <property type="nucleotide sequence ID" value="NZ_JAGFNS010000011.1"/>
</dbReference>
<feature type="domain" description="Peptidase C51" evidence="3">
    <location>
        <begin position="69"/>
        <end position="197"/>
    </location>
</feature>
<evidence type="ECO:0000259" key="3">
    <source>
        <dbReference type="PROSITE" id="PS50911"/>
    </source>
</evidence>
<dbReference type="Gene3D" id="2.130.10.130">
    <property type="entry name" value="Integrin alpha, N-terminal"/>
    <property type="match status" value="1"/>
</dbReference>
<dbReference type="Pfam" id="PF05257">
    <property type="entry name" value="CHAP"/>
    <property type="match status" value="1"/>
</dbReference>
<organism evidence="4 5">
    <name type="scientific">Actinoplanes flavus</name>
    <dbReference type="NCBI Taxonomy" id="2820290"/>
    <lineage>
        <taxon>Bacteria</taxon>
        <taxon>Bacillati</taxon>
        <taxon>Actinomycetota</taxon>
        <taxon>Actinomycetes</taxon>
        <taxon>Micromonosporales</taxon>
        <taxon>Micromonosporaceae</taxon>
        <taxon>Actinoplanes</taxon>
    </lineage>
</organism>
<dbReference type="PANTHER" id="PTHR44103:SF1">
    <property type="entry name" value="PROPROTEIN CONVERTASE P"/>
    <property type="match status" value="1"/>
</dbReference>
<feature type="signal peptide" evidence="2">
    <location>
        <begin position="1"/>
        <end position="35"/>
    </location>
</feature>
<proteinExistence type="predicted"/>
<dbReference type="SUPFAM" id="SSF69318">
    <property type="entry name" value="Integrin alpha N-terminal domain"/>
    <property type="match status" value="1"/>
</dbReference>
<feature type="chain" id="PRO_5045639022" evidence="2">
    <location>
        <begin position="36"/>
        <end position="460"/>
    </location>
</feature>
<evidence type="ECO:0000256" key="1">
    <source>
        <dbReference type="ARBA" id="ARBA00022729"/>
    </source>
</evidence>
<dbReference type="InterPro" id="IPR028994">
    <property type="entry name" value="Integrin_alpha_N"/>
</dbReference>
<comment type="caution">
    <text evidence="4">The sequence shown here is derived from an EMBL/GenBank/DDBJ whole genome shotgun (WGS) entry which is preliminary data.</text>
</comment>
<dbReference type="PANTHER" id="PTHR44103">
    <property type="entry name" value="PROPROTEIN CONVERTASE P"/>
    <property type="match status" value="1"/>
</dbReference>
<sequence length="460" mass="48008">MKFTNLRFRAVAAGVAAAGAVAAGSLAVTAGPAQAALSGSSIVSIAKRELADTSRNYEYGTNCSYYGGVVFGWPSCGGSGRPGWGGGTSDYAWCAAFAKYVWREAGVTSYMKDVNGFAASFKNYGQSHGTWHPRGSYTPQPGDAVVFDNDSDPKIDHVGIVTSVSGSTVNTIEGNSSDRVASRSYSTSDSSIVGYTTAYGLGAASGGFGDYSGDGVSDVIGLQAGTADLIMYKGNGTNTVTSPVQIGNNWSNFDAILRPGDFDGDGVEDLIGRNKTDNNLYLFHGKGAATPAAPVKIGNNWANLDQLTAPGDFDGDGNPDIIARNTATNDLLLYRGNGKGGFIDSREIGSGWGNMDLIMSPGDFTGDGKPDVLARSATDHNLYLYTGDGTDLSTYGVVGSNWSVMRTIIGAGDLNNDGNNDIIAYNNNDADIYLYTGKGDGHIGSHYTIGNNWSSFTTIL</sequence>
<dbReference type="Proteomes" id="UP000679690">
    <property type="component" value="Unassembled WGS sequence"/>
</dbReference>
<gene>
    <name evidence="4" type="ORF">J5X75_18550</name>
</gene>
<accession>A0ABS3UP54</accession>
<dbReference type="PROSITE" id="PS50911">
    <property type="entry name" value="CHAP"/>
    <property type="match status" value="1"/>
</dbReference>
<name>A0ABS3UP54_9ACTN</name>
<dbReference type="Gene3D" id="3.90.1720.10">
    <property type="entry name" value="endopeptidase domain like (from Nostoc punctiforme)"/>
    <property type="match status" value="1"/>
</dbReference>
<evidence type="ECO:0000256" key="2">
    <source>
        <dbReference type="SAM" id="SignalP"/>
    </source>
</evidence>
<protein>
    <submittedName>
        <fullName evidence="4">VCBS repeat-containing protein</fullName>
    </submittedName>
</protein>
<dbReference type="Pfam" id="PF13517">
    <property type="entry name" value="FG-GAP_3"/>
    <property type="match status" value="2"/>
</dbReference>
<reference evidence="4 5" key="1">
    <citation type="submission" date="2021-03" db="EMBL/GenBank/DDBJ databases">
        <title>Actinoplanes flavus sp. nov., a novel actinomycete isolated from Coconut Palm rhizosphere soil.</title>
        <authorList>
            <person name="Luo X."/>
        </authorList>
    </citation>
    <scope>NUCLEOTIDE SEQUENCE [LARGE SCALE GENOMIC DNA]</scope>
    <source>
        <strain evidence="4 5">NEAU-H7</strain>
    </source>
</reference>
<evidence type="ECO:0000313" key="5">
    <source>
        <dbReference type="Proteomes" id="UP000679690"/>
    </source>
</evidence>
<dbReference type="InterPro" id="IPR007921">
    <property type="entry name" value="CHAP_dom"/>
</dbReference>
<evidence type="ECO:0000313" key="4">
    <source>
        <dbReference type="EMBL" id="MBO3739518.1"/>
    </source>
</evidence>